<feature type="domain" description="GFO/IDH/MocA-like oxidoreductase" evidence="2">
    <location>
        <begin position="131"/>
        <end position="254"/>
    </location>
</feature>
<feature type="domain" description="Gfo/Idh/MocA-like oxidoreductase N-terminal" evidence="1">
    <location>
        <begin position="5"/>
        <end position="120"/>
    </location>
</feature>
<dbReference type="SUPFAM" id="SSF51735">
    <property type="entry name" value="NAD(P)-binding Rossmann-fold domains"/>
    <property type="match status" value="1"/>
</dbReference>
<dbReference type="InterPro" id="IPR055170">
    <property type="entry name" value="GFO_IDH_MocA-like_dom"/>
</dbReference>
<dbReference type="InterPro" id="IPR036291">
    <property type="entry name" value="NAD(P)-bd_dom_sf"/>
</dbReference>
<gene>
    <name evidence="3" type="ORF">JIG36_33125</name>
</gene>
<dbReference type="EMBL" id="JAENHP010000014">
    <property type="protein sequence ID" value="MBM2620365.1"/>
    <property type="molecule type" value="Genomic_DNA"/>
</dbReference>
<dbReference type="PANTHER" id="PTHR43249">
    <property type="entry name" value="UDP-N-ACETYL-2-AMINO-2-DEOXY-D-GLUCURONATE OXIDASE"/>
    <property type="match status" value="1"/>
</dbReference>
<accession>A0ABS2AKM1</accession>
<dbReference type="InterPro" id="IPR052515">
    <property type="entry name" value="Gfo/Idh/MocA_Oxidoreductase"/>
</dbReference>
<evidence type="ECO:0000313" key="4">
    <source>
        <dbReference type="Proteomes" id="UP000632138"/>
    </source>
</evidence>
<dbReference type="PANTHER" id="PTHR43249:SF1">
    <property type="entry name" value="D-GLUCOSIDE 3-DEHYDROGENASE"/>
    <property type="match status" value="1"/>
</dbReference>
<dbReference type="SUPFAM" id="SSF55347">
    <property type="entry name" value="Glyceraldehyde-3-phosphate dehydrogenase-like, C-terminal domain"/>
    <property type="match status" value="1"/>
</dbReference>
<dbReference type="Gene3D" id="3.30.360.10">
    <property type="entry name" value="Dihydrodipicolinate Reductase, domain 2"/>
    <property type="match status" value="1"/>
</dbReference>
<dbReference type="Pfam" id="PF01408">
    <property type="entry name" value="GFO_IDH_MocA"/>
    <property type="match status" value="1"/>
</dbReference>
<name>A0ABS2AKM1_9ACTN</name>
<evidence type="ECO:0000313" key="3">
    <source>
        <dbReference type="EMBL" id="MBM2620365.1"/>
    </source>
</evidence>
<dbReference type="Proteomes" id="UP000632138">
    <property type="component" value="Unassembled WGS sequence"/>
</dbReference>
<evidence type="ECO:0000259" key="1">
    <source>
        <dbReference type="Pfam" id="PF01408"/>
    </source>
</evidence>
<protein>
    <submittedName>
        <fullName evidence="3">Gfo/Idh/MocA family oxidoreductase</fullName>
    </submittedName>
</protein>
<dbReference type="Pfam" id="PF22725">
    <property type="entry name" value="GFO_IDH_MocA_C3"/>
    <property type="match status" value="1"/>
</dbReference>
<dbReference type="RefSeq" id="WP_203380348.1">
    <property type="nucleotide sequence ID" value="NZ_JAENHP010000014.1"/>
</dbReference>
<dbReference type="InterPro" id="IPR000683">
    <property type="entry name" value="Gfo/Idh/MocA-like_OxRdtase_N"/>
</dbReference>
<proteinExistence type="predicted"/>
<sequence length="341" mass="36070">MTTYRHAIIGCGRVAPNHADGFGQVPGWAVEVACDRDAAVEVFAKEHGIPRWTRDLADVLADETITSVSVAVDHAQHAAVVRSALNAGKHVLVEKPICLDVAEARELVALARARGLVLSVVAQHRYDPVVLAVREWFRAGLLGDLVSVSAALQAHRAPEYYRDSYWRGTWAGEGGSALINQGYHCLDAVRWICGDLTVQAAAATTHALAGVIETEETISGLLAAGDAPVTLSVTVASPVAWKTRIDVVGQRGSVAFDLDHPGRLLGCDGPDALVQAAQKHRADSLAEEPPGVAYYGVSHRRQIADFGRAVAGGTPMLTSADDAVGTLATVLSLYDKALPGR</sequence>
<organism evidence="3 4">
    <name type="scientific">Paractinoplanes ovalisporus</name>
    <dbReference type="NCBI Taxonomy" id="2810368"/>
    <lineage>
        <taxon>Bacteria</taxon>
        <taxon>Bacillati</taxon>
        <taxon>Actinomycetota</taxon>
        <taxon>Actinomycetes</taxon>
        <taxon>Micromonosporales</taxon>
        <taxon>Micromonosporaceae</taxon>
        <taxon>Paractinoplanes</taxon>
    </lineage>
</organism>
<dbReference type="Gene3D" id="3.40.50.720">
    <property type="entry name" value="NAD(P)-binding Rossmann-like Domain"/>
    <property type="match status" value="1"/>
</dbReference>
<comment type="caution">
    <text evidence="3">The sequence shown here is derived from an EMBL/GenBank/DDBJ whole genome shotgun (WGS) entry which is preliminary data.</text>
</comment>
<keyword evidence="4" id="KW-1185">Reference proteome</keyword>
<reference evidence="3 4" key="1">
    <citation type="submission" date="2021-01" db="EMBL/GenBank/DDBJ databases">
        <title>Actinoplanes sp. nov. LDG1-06 isolated from lichen.</title>
        <authorList>
            <person name="Saeng-In P."/>
            <person name="Phongsopitanun W."/>
            <person name="Kanchanasin P."/>
            <person name="Yuki M."/>
            <person name="Kudo T."/>
            <person name="Ohkuma M."/>
            <person name="Tanasupawat S."/>
        </authorList>
    </citation>
    <scope>NUCLEOTIDE SEQUENCE [LARGE SCALE GENOMIC DNA]</scope>
    <source>
        <strain evidence="3 4">LDG1-06</strain>
    </source>
</reference>
<evidence type="ECO:0000259" key="2">
    <source>
        <dbReference type="Pfam" id="PF22725"/>
    </source>
</evidence>